<evidence type="ECO:0000313" key="3">
    <source>
        <dbReference type="Proteomes" id="UP000639643"/>
    </source>
</evidence>
<feature type="compositionally biased region" description="Basic residues" evidence="1">
    <location>
        <begin position="1"/>
        <end position="14"/>
    </location>
</feature>
<accession>A0A8H6JBE7</accession>
<reference evidence="2" key="1">
    <citation type="journal article" date="2020" name="Phytopathology">
        <title>Genome Sequence Resources of Colletotrichum truncatum, C. plurivorum, C. musicola, and C. sojae: Four Species Pathogenic to Soybean (Glycine max).</title>
        <authorList>
            <person name="Rogerio F."/>
            <person name="Boufleur T.R."/>
            <person name="Ciampi-Guillardi M."/>
            <person name="Sukno S.A."/>
            <person name="Thon M.R."/>
            <person name="Massola Junior N.S."/>
            <person name="Baroncelli R."/>
        </authorList>
    </citation>
    <scope>NUCLEOTIDE SEQUENCE</scope>
    <source>
        <strain evidence="2">LFN0074</strain>
    </source>
</reference>
<organism evidence="2 3">
    <name type="scientific">Colletotrichum musicola</name>
    <dbReference type="NCBI Taxonomy" id="2175873"/>
    <lineage>
        <taxon>Eukaryota</taxon>
        <taxon>Fungi</taxon>
        <taxon>Dikarya</taxon>
        <taxon>Ascomycota</taxon>
        <taxon>Pezizomycotina</taxon>
        <taxon>Sordariomycetes</taxon>
        <taxon>Hypocreomycetidae</taxon>
        <taxon>Glomerellales</taxon>
        <taxon>Glomerellaceae</taxon>
        <taxon>Colletotrichum</taxon>
        <taxon>Colletotrichum orchidearum species complex</taxon>
    </lineage>
</organism>
<proteinExistence type="predicted"/>
<dbReference type="OrthoDB" id="5386595at2759"/>
<evidence type="ECO:0000313" key="2">
    <source>
        <dbReference type="EMBL" id="KAF6809511.1"/>
    </source>
</evidence>
<dbReference type="Proteomes" id="UP000639643">
    <property type="component" value="Unassembled WGS sequence"/>
</dbReference>
<evidence type="ECO:0000256" key="1">
    <source>
        <dbReference type="SAM" id="MobiDB-lite"/>
    </source>
</evidence>
<sequence length="217" mass="24209">MVKRKTKAGGRRASRRDESASPPGSPPGPAPALQNISAADTQVLRDAEVIYLDRKRKHSELSVASTVGRDHKQLRTDAAAAVIQALLEKQEAALEGVRKTKDVVIRVWSRGFWTTTASAYSQLRTAIEERINRLLAEVSTLRTKRSEMAGALMDAPFALERERLQDFAFINLLLSKYLHPHGVTASIKPDATDEKRERFRKRLIKAYASLGPDHRSI</sequence>
<feature type="region of interest" description="Disordered" evidence="1">
    <location>
        <begin position="1"/>
        <end position="34"/>
    </location>
</feature>
<dbReference type="EMBL" id="WIGM01000888">
    <property type="protein sequence ID" value="KAF6809511.1"/>
    <property type="molecule type" value="Genomic_DNA"/>
</dbReference>
<gene>
    <name evidence="2" type="ORF">CMUS01_13675</name>
</gene>
<keyword evidence="3" id="KW-1185">Reference proteome</keyword>
<dbReference type="AlphaFoldDB" id="A0A8H6JBE7"/>
<name>A0A8H6JBE7_9PEZI</name>
<comment type="caution">
    <text evidence="2">The sequence shown here is derived from an EMBL/GenBank/DDBJ whole genome shotgun (WGS) entry which is preliminary data.</text>
</comment>
<protein>
    <submittedName>
        <fullName evidence="2">Uncharacterized protein</fullName>
    </submittedName>
</protein>